<dbReference type="RefSeq" id="XP_011323260.1">
    <property type="nucleotide sequence ID" value="XM_011324958.1"/>
</dbReference>
<dbReference type="InterPro" id="IPR044053">
    <property type="entry name" value="AsaB-like"/>
</dbReference>
<dbReference type="NCBIfam" id="NF041278">
    <property type="entry name" value="CmcJ_NvfI_EfuI"/>
    <property type="match status" value="1"/>
</dbReference>
<reference evidence="2 4" key="4">
    <citation type="journal article" date="2015" name="BMC Genomics">
        <title>The completed genome sequence of the pathogenic ascomycete fungus Fusarium graminearum.</title>
        <authorList>
            <person name="King R."/>
            <person name="Urban M."/>
            <person name="Hammond-Kosack M.C."/>
            <person name="Hassani-Pak K."/>
            <person name="Hammond-Kosack K.E."/>
        </authorList>
    </citation>
    <scope>NUCLEOTIDE SEQUENCE [LARGE SCALE GENOMIC DNA]</scope>
    <source>
        <strain evidence="4">ATCC MYA-4620 / CBS 123657 / FGSC 9075 / NRRL 31084 / PH-1</strain>
        <strain evidence="2">PH-1</strain>
    </source>
</reference>
<dbReference type="GO" id="GO:0016491">
    <property type="term" value="F:oxidoreductase activity"/>
    <property type="evidence" value="ECO:0007669"/>
    <property type="project" value="InterPro"/>
</dbReference>
<accession>I1RLK6</accession>
<reference evidence="3" key="5">
    <citation type="submission" date="2017-01" db="UniProtKB">
        <authorList>
            <consortium name="EnsemblFungi"/>
        </authorList>
    </citation>
    <scope>IDENTIFICATION</scope>
    <source>
        <strain evidence="3">PH-1 / ATCC MYA-4620 / FGSC 9075 / NRRL 31084</strain>
    </source>
</reference>
<dbReference type="AlphaFoldDB" id="I1RLK6"/>
<sequence>MEQPQSVQAAIAYMKPDDELFRKEKPYVSLVPFLAKGANFTNTEVDEHTMEIKNVRGRESEFDLDKNGFSYVLYQPKERPGHDVQSPDHPYMKEISEFLKSYLGAQDVTPYDANTRKVGDPEFLQASLYAHVDHSIPNCKWRVQQLMAEKGKQMPKRWELINIWVPIKGPVRGSPLAVCDYQTVCRDDLVAVDSVFPHRVMEVYHVKHNPSHQWYYMEDQNVDDLLILKSWDSQEDKACCCIHTAIIPDPQVKTVRESIEIRFIVEY</sequence>
<evidence type="ECO:0000256" key="1">
    <source>
        <dbReference type="ARBA" id="ARBA00023604"/>
    </source>
</evidence>
<evidence type="ECO:0000313" key="3">
    <source>
        <dbReference type="EnsemblFungi" id="CEF85892"/>
    </source>
</evidence>
<organism evidence="3">
    <name type="scientific">Gibberella zeae (strain ATCC MYA-4620 / CBS 123657 / FGSC 9075 / NRRL 31084 / PH-1)</name>
    <name type="common">Wheat head blight fungus</name>
    <name type="synonym">Fusarium graminearum</name>
    <dbReference type="NCBI Taxonomy" id="229533"/>
    <lineage>
        <taxon>Eukaryota</taxon>
        <taxon>Fungi</taxon>
        <taxon>Dikarya</taxon>
        <taxon>Ascomycota</taxon>
        <taxon>Pezizomycotina</taxon>
        <taxon>Sordariomycetes</taxon>
        <taxon>Hypocreomycetidae</taxon>
        <taxon>Hypocreales</taxon>
        <taxon>Nectriaceae</taxon>
        <taxon>Fusarium</taxon>
    </lineage>
</organism>
<reference evidence="3 4" key="1">
    <citation type="journal article" date="2007" name="Science">
        <title>The Fusarium graminearum genome reveals a link between localized polymorphism and pathogen specialization.</title>
        <authorList>
            <person name="Cuomo C.A."/>
            <person name="Gueldener U."/>
            <person name="Xu J.-R."/>
            <person name="Trail F."/>
            <person name="Turgeon B.G."/>
            <person name="Di Pietro A."/>
            <person name="Walton J.D."/>
            <person name="Ma L.-J."/>
            <person name="Baker S.E."/>
            <person name="Rep M."/>
            <person name="Adam G."/>
            <person name="Antoniw J."/>
            <person name="Baldwin T."/>
            <person name="Calvo S.E."/>
            <person name="Chang Y.-L."/>
            <person name="DeCaprio D."/>
            <person name="Gale L.R."/>
            <person name="Gnerre S."/>
            <person name="Goswami R.S."/>
            <person name="Hammond-Kosack K."/>
            <person name="Harris L.J."/>
            <person name="Hilburn K."/>
            <person name="Kennell J.C."/>
            <person name="Kroken S."/>
            <person name="Magnuson J.K."/>
            <person name="Mannhaupt G."/>
            <person name="Mauceli E.W."/>
            <person name="Mewes H.-W."/>
            <person name="Mitterbauer R."/>
            <person name="Muehlbauer G."/>
            <person name="Muensterkoetter M."/>
            <person name="Nelson D."/>
            <person name="O'Donnell K."/>
            <person name="Ouellet T."/>
            <person name="Qi W."/>
            <person name="Quesneville H."/>
            <person name="Roncero M.I.G."/>
            <person name="Seong K.-Y."/>
            <person name="Tetko I.V."/>
            <person name="Urban M."/>
            <person name="Waalwijk C."/>
            <person name="Ward T.J."/>
            <person name="Yao J."/>
            <person name="Birren B.W."/>
            <person name="Kistler H.C."/>
        </authorList>
    </citation>
    <scope>NUCLEOTIDE SEQUENCE [LARGE SCALE GENOMIC DNA]</scope>
    <source>
        <strain evidence="4">ATCC MYA-4620 / CBS 123657 / FGSC 9075 / NRRL 31084 / PH-1</strain>
        <strain evidence="3">PH-1 / ATCC MYA-4620 / FGSC 9075 / NRRL 31084</strain>
    </source>
</reference>
<dbReference type="KEGG" id="fgr:FGSG_04810"/>
<dbReference type="EnsemblFungi" id="CEF85892">
    <property type="protein sequence ID" value="CEF85892"/>
    <property type="gene ID" value="FGRRES_04810"/>
</dbReference>
<evidence type="ECO:0000313" key="2">
    <source>
        <dbReference type="EMBL" id="CEF85892.1"/>
    </source>
</evidence>
<dbReference type="PANTHER" id="PTHR34598">
    <property type="entry name" value="BLL6449 PROTEIN"/>
    <property type="match status" value="1"/>
</dbReference>
<proteinExistence type="inferred from homology"/>
<evidence type="ECO:0000313" key="4">
    <source>
        <dbReference type="Proteomes" id="UP000070720"/>
    </source>
</evidence>
<gene>
    <name evidence="3" type="primary">FG04810.1</name>
    <name evidence="2" type="ORF">FGRAMPH1_01T16367</name>
</gene>
<protein>
    <submittedName>
        <fullName evidence="2">Chromosome 3, complete genome</fullName>
    </submittedName>
</protein>
<dbReference type="HOGENOM" id="CLU_042688_2_0_1"/>
<dbReference type="eggNOG" id="ENOG502SRIH">
    <property type="taxonomic scope" value="Eukaryota"/>
</dbReference>
<comment type="similarity">
    <text evidence="1">Belongs to the asaB hydroxylase/desaturase family.</text>
</comment>
<name>I1RLK6_GIBZE</name>
<dbReference type="Proteomes" id="UP000070720">
    <property type="component" value="Chromosome 3"/>
</dbReference>
<dbReference type="PANTHER" id="PTHR34598:SF3">
    <property type="entry name" value="OXIDOREDUCTASE AN1597"/>
    <property type="match status" value="1"/>
</dbReference>
<dbReference type="InParanoid" id="I1RLK6"/>
<keyword evidence="4" id="KW-1185">Reference proteome</keyword>
<reference key="3">
    <citation type="submission" date="2014-02" db="EMBL/GenBank/DDBJ databases">
        <title>A revised Fusarium graminearum genomic reference sequence using whole shotgun re-sequencing.</title>
        <authorList>
            <person name="King R."/>
            <person name="Urban M."/>
            <person name="Hassani-Pak K."/>
            <person name="Hammond-Kosack K."/>
        </authorList>
    </citation>
    <scope>NUCLEOTIDE SEQUENCE</scope>
    <source>
        <strain>PH-1</strain>
    </source>
</reference>
<dbReference type="EMBL" id="HG970334">
    <property type="protein sequence ID" value="CEF85892.1"/>
    <property type="molecule type" value="Genomic_DNA"/>
</dbReference>
<dbReference type="OrthoDB" id="412788at2759"/>
<dbReference type="VEuPathDB" id="FungiDB:FGRAMPH1_01G16367"/>
<reference evidence="3 4" key="2">
    <citation type="journal article" date="2010" name="Nature">
        <title>Comparative genomics reveals mobile pathogenicity chromosomes in Fusarium.</title>
        <authorList>
            <person name="Ma L.J."/>
            <person name="van der Does H.C."/>
            <person name="Borkovich K.A."/>
            <person name="Coleman J.J."/>
            <person name="Daboussi M.J."/>
            <person name="Di Pietro A."/>
            <person name="Dufresne M."/>
            <person name="Freitag M."/>
            <person name="Grabherr M."/>
            <person name="Henrissat B."/>
            <person name="Houterman P.M."/>
            <person name="Kang S."/>
            <person name="Shim W.B."/>
            <person name="Woloshuk C."/>
            <person name="Xie X."/>
            <person name="Xu J.R."/>
            <person name="Antoniw J."/>
            <person name="Baker S.E."/>
            <person name="Bluhm B.H."/>
            <person name="Breakspear A."/>
            <person name="Brown D.W."/>
            <person name="Butchko R.A."/>
            <person name="Chapman S."/>
            <person name="Coulson R."/>
            <person name="Coutinho P.M."/>
            <person name="Danchin E.G."/>
            <person name="Diener A."/>
            <person name="Gale L.R."/>
            <person name="Gardiner D.M."/>
            <person name="Goff S."/>
            <person name="Hammond-Kosack K.E."/>
            <person name="Hilburn K."/>
            <person name="Hua-Van A."/>
            <person name="Jonkers W."/>
            <person name="Kazan K."/>
            <person name="Kodira C.D."/>
            <person name="Koehrsen M."/>
            <person name="Kumar L."/>
            <person name="Lee Y.H."/>
            <person name="Li L."/>
            <person name="Manners J.M."/>
            <person name="Miranda-Saavedra D."/>
            <person name="Mukherjee M."/>
            <person name="Park G."/>
            <person name="Park J."/>
            <person name="Park S.Y."/>
            <person name="Proctor R.H."/>
            <person name="Regev A."/>
            <person name="Ruiz-Roldan M.C."/>
            <person name="Sain D."/>
            <person name="Sakthikumar S."/>
            <person name="Sykes S."/>
            <person name="Schwartz D.C."/>
            <person name="Turgeon B.G."/>
            <person name="Wapinski I."/>
            <person name="Yoder O."/>
            <person name="Young S."/>
            <person name="Zeng Q."/>
            <person name="Zhou S."/>
            <person name="Galagan J."/>
            <person name="Cuomo C.A."/>
            <person name="Kistler H.C."/>
            <person name="Rep M."/>
        </authorList>
    </citation>
    <scope>GENOME REANNOTATION</scope>
    <source>
        <strain evidence="4">ATCC MYA-4620 / CBS 123657 / FGSC 9075 / NRRL 31084 / PH-1</strain>
        <strain evidence="3">PH-1 / ATCC MYA-4620 / FGSC 9075 / NRRL 31084</strain>
    </source>
</reference>